<reference evidence="2 3" key="1">
    <citation type="submission" date="2024-01" db="EMBL/GenBank/DDBJ databases">
        <title>Uliginosibacterium soil sp. nov.</title>
        <authorList>
            <person name="Lv Y."/>
        </authorList>
    </citation>
    <scope>NUCLEOTIDE SEQUENCE [LARGE SCALE GENOMIC DNA]</scope>
    <source>
        <strain evidence="2 3">H3</strain>
    </source>
</reference>
<dbReference type="RefSeq" id="WP_327599859.1">
    <property type="nucleotide sequence ID" value="NZ_JAYXHS010000002.1"/>
</dbReference>
<feature type="chain" id="PRO_5045963809" description="Solute-binding protein family 3/N-terminal domain-containing protein" evidence="1">
    <location>
        <begin position="26"/>
        <end position="313"/>
    </location>
</feature>
<keyword evidence="1" id="KW-0732">Signal</keyword>
<proteinExistence type="predicted"/>
<name>A0ABU6K524_9RHOO</name>
<feature type="signal peptide" evidence="1">
    <location>
        <begin position="1"/>
        <end position="25"/>
    </location>
</feature>
<evidence type="ECO:0000313" key="2">
    <source>
        <dbReference type="EMBL" id="MEC5386903.1"/>
    </source>
</evidence>
<dbReference type="SUPFAM" id="SSF53850">
    <property type="entry name" value="Periplasmic binding protein-like II"/>
    <property type="match status" value="1"/>
</dbReference>
<keyword evidence="3" id="KW-1185">Reference proteome</keyword>
<sequence length="313" mass="34709">MKSAPLSVASLLALVWACIMPLSCAAEDVIYLQGADPAKGAIPDFKITVFDEALKRTRKHYGPYRYVSSTLTFSRDRMLEELQQGTQLNVAMVVTQPSWEEKLIPVRIPIDMGLSGLRISLIRADAQGKLGAVRSVEDLKALRMGVGAAWSSRKVADAGGFEIVPAENYDSLLKMLSLERSDYFPRSLNEAFSEYDALHAAHPEIAIDRALLLNLPLPTYVFVSPKAPRLAKRIEEGMESMVRDGTLRKLMLQFNADVIRRAALCERLVLQIPNPLLPEGTPLARKELWFDPFDEKTGICAKSGGHKGRRSNS</sequence>
<evidence type="ECO:0000256" key="1">
    <source>
        <dbReference type="SAM" id="SignalP"/>
    </source>
</evidence>
<accession>A0ABU6K524</accession>
<dbReference type="Gene3D" id="3.40.190.10">
    <property type="entry name" value="Periplasmic binding protein-like II"/>
    <property type="match status" value="2"/>
</dbReference>
<dbReference type="Proteomes" id="UP001331561">
    <property type="component" value="Unassembled WGS sequence"/>
</dbReference>
<dbReference type="EMBL" id="JAYXHS010000002">
    <property type="protein sequence ID" value="MEC5386903.1"/>
    <property type="molecule type" value="Genomic_DNA"/>
</dbReference>
<evidence type="ECO:0000313" key="3">
    <source>
        <dbReference type="Proteomes" id="UP001331561"/>
    </source>
</evidence>
<evidence type="ECO:0008006" key="4">
    <source>
        <dbReference type="Google" id="ProtNLM"/>
    </source>
</evidence>
<gene>
    <name evidence="2" type="ORF">VVD49_14305</name>
</gene>
<protein>
    <recommendedName>
        <fullName evidence="4">Solute-binding protein family 3/N-terminal domain-containing protein</fullName>
    </recommendedName>
</protein>
<organism evidence="2 3">
    <name type="scientific">Uliginosibacterium silvisoli</name>
    <dbReference type="NCBI Taxonomy" id="3114758"/>
    <lineage>
        <taxon>Bacteria</taxon>
        <taxon>Pseudomonadati</taxon>
        <taxon>Pseudomonadota</taxon>
        <taxon>Betaproteobacteria</taxon>
        <taxon>Rhodocyclales</taxon>
        <taxon>Zoogloeaceae</taxon>
        <taxon>Uliginosibacterium</taxon>
    </lineage>
</organism>
<comment type="caution">
    <text evidence="2">The sequence shown here is derived from an EMBL/GenBank/DDBJ whole genome shotgun (WGS) entry which is preliminary data.</text>
</comment>